<comment type="subcellular location">
    <subcellularLocation>
        <location evidence="2">Cytoplasm</location>
    </subcellularLocation>
    <subcellularLocation>
        <location evidence="1">Nucleus</location>
    </subcellularLocation>
</comment>
<dbReference type="AlphaFoldDB" id="R7VG45"/>
<proteinExistence type="inferred from homology"/>
<dbReference type="GO" id="GO:0005634">
    <property type="term" value="C:nucleus"/>
    <property type="evidence" value="ECO:0007669"/>
    <property type="project" value="UniProtKB-SubCell"/>
</dbReference>
<keyword evidence="6" id="KW-0539">Nucleus</keyword>
<feature type="non-terminal residue" evidence="9">
    <location>
        <position position="1"/>
    </location>
</feature>
<dbReference type="InterPro" id="IPR015419">
    <property type="entry name" value="CTAG/Pcc1"/>
</dbReference>
<dbReference type="GO" id="GO:0008033">
    <property type="term" value="P:tRNA processing"/>
    <property type="evidence" value="ECO:0007669"/>
    <property type="project" value="UniProtKB-KW"/>
</dbReference>
<evidence type="ECO:0000256" key="4">
    <source>
        <dbReference type="ARBA" id="ARBA00022490"/>
    </source>
</evidence>
<comment type="similarity">
    <text evidence="3">Belongs to the CTAG/PCC1 family.</text>
</comment>
<organism evidence="9">
    <name type="scientific">Capitella teleta</name>
    <name type="common">Polychaete worm</name>
    <dbReference type="NCBI Taxonomy" id="283909"/>
    <lineage>
        <taxon>Eukaryota</taxon>
        <taxon>Metazoa</taxon>
        <taxon>Spiralia</taxon>
        <taxon>Lophotrochozoa</taxon>
        <taxon>Annelida</taxon>
        <taxon>Polychaeta</taxon>
        <taxon>Sedentaria</taxon>
        <taxon>Scolecida</taxon>
        <taxon>Capitellidae</taxon>
        <taxon>Capitella</taxon>
    </lineage>
</organism>
<evidence type="ECO:0000256" key="7">
    <source>
        <dbReference type="ARBA" id="ARBA00053047"/>
    </source>
</evidence>
<accession>R7VG45</accession>
<gene>
    <name evidence="9" type="ORF">CAPTEDRAFT_106305</name>
</gene>
<evidence type="ECO:0000256" key="8">
    <source>
        <dbReference type="ARBA" id="ARBA00076355"/>
    </source>
</evidence>
<dbReference type="EMBL" id="KB292298">
    <property type="protein sequence ID" value="ELU17813.1"/>
    <property type="molecule type" value="Genomic_DNA"/>
</dbReference>
<protein>
    <recommendedName>
        <fullName evidence="8">L antigen family member 3</fullName>
    </recommendedName>
</protein>
<evidence type="ECO:0000256" key="6">
    <source>
        <dbReference type="ARBA" id="ARBA00023242"/>
    </source>
</evidence>
<reference evidence="9" key="1">
    <citation type="journal article" date="2013" name="Nature">
        <title>Insights into bilaterian evolution from three spiralian genomes.</title>
        <authorList>
            <person name="Simakov O."/>
            <person name="Marletaz F."/>
            <person name="Cho S.J."/>
            <person name="Edsinger-Gonzales E."/>
            <person name="Havlak P."/>
            <person name="Hellsten U."/>
            <person name="Kuo D.H."/>
            <person name="Larsson T."/>
            <person name="Lv J."/>
            <person name="Arendt D."/>
            <person name="Savage R."/>
            <person name="Osoegawa K."/>
            <person name="de Jong P."/>
            <person name="Grimwood J."/>
            <person name="Chapman J.A."/>
            <person name="Shapiro H."/>
            <person name="Aerts A."/>
            <person name="Otillar R.P."/>
            <person name="Terry A.Y."/>
            <person name="Boore J.L."/>
            <person name="Grigoriev I.V."/>
            <person name="Lindberg D.R."/>
            <person name="Seaver E.C."/>
            <person name="Weisblat D.A."/>
            <person name="Putnam N.H."/>
            <person name="Rokhsar D.S."/>
        </authorList>
    </citation>
    <scope>NUCLEOTIDE SEQUENCE</scope>
    <source>
        <strain evidence="9">I ESC-2004</strain>
    </source>
</reference>
<keyword evidence="5" id="KW-0819">tRNA processing</keyword>
<dbReference type="PANTHER" id="PTHR31283:SF5">
    <property type="entry name" value="EKC_KEOPS COMPLEX SUBUNIT LAGE3"/>
    <property type="match status" value="1"/>
</dbReference>
<dbReference type="FunFam" id="3.30.310.50:FF:000005">
    <property type="entry name" value="L antigen family member 3"/>
    <property type="match status" value="1"/>
</dbReference>
<comment type="function">
    <text evidence="7">Component of the EKC/KEOPS complex that is required for the formation of a threonylcarbamoyl group on adenosine at position 37 (t(6)A37) in tRNAs that read codons beginning with adenine. The complex is probably involved in the transfer of the threonylcarbamoyl moiety of threonylcarbamoyl-AMP (TC-AMP) to the N6 group of A37. LAGE3 functions as a dimerization module for the complex.</text>
</comment>
<dbReference type="OrthoDB" id="10025739at2759"/>
<evidence type="ECO:0000256" key="1">
    <source>
        <dbReference type="ARBA" id="ARBA00004123"/>
    </source>
</evidence>
<dbReference type="OMA" id="HAKIAYR"/>
<evidence type="ECO:0000313" key="9">
    <source>
        <dbReference type="EMBL" id="ELU17813.1"/>
    </source>
</evidence>
<dbReference type="PANTHER" id="PTHR31283">
    <property type="entry name" value="EKC/KEOPS COMPLEX SUBUNIT PCC1 FAMILY MEMBER"/>
    <property type="match status" value="1"/>
</dbReference>
<dbReference type="HOGENOM" id="CLU_113770_6_0_1"/>
<dbReference type="Gene3D" id="3.30.310.50">
    <property type="entry name" value="Alpha-D-phosphohexomutase, C-terminal domain"/>
    <property type="match status" value="1"/>
</dbReference>
<dbReference type="GO" id="GO:0070525">
    <property type="term" value="P:tRNA threonylcarbamoyladenosine metabolic process"/>
    <property type="evidence" value="ECO:0007669"/>
    <property type="project" value="TreeGrafter"/>
</dbReference>
<evidence type="ECO:0000256" key="3">
    <source>
        <dbReference type="ARBA" id="ARBA00007073"/>
    </source>
</evidence>
<dbReference type="GO" id="GO:0000408">
    <property type="term" value="C:EKC/KEOPS complex"/>
    <property type="evidence" value="ECO:0007669"/>
    <property type="project" value="TreeGrafter"/>
</dbReference>
<name>R7VG45_CAPTE</name>
<evidence type="ECO:0000256" key="2">
    <source>
        <dbReference type="ARBA" id="ARBA00004496"/>
    </source>
</evidence>
<dbReference type="GO" id="GO:0005737">
    <property type="term" value="C:cytoplasm"/>
    <property type="evidence" value="ECO:0007669"/>
    <property type="project" value="UniProtKB-SubCell"/>
</dbReference>
<keyword evidence="4" id="KW-0963">Cytoplasm</keyword>
<dbReference type="Pfam" id="PF09341">
    <property type="entry name" value="Pcc1"/>
    <property type="match status" value="1"/>
</dbReference>
<sequence length="80" mass="8993">LRVPFPSAREAEIAFNSLRVDAEPRRGGTKRSLRLETDALLVHWVAKEARSLRVSVNGFLEHLNLVVLTMEQFGPPVEQA</sequence>
<evidence type="ECO:0000256" key="5">
    <source>
        <dbReference type="ARBA" id="ARBA00022694"/>
    </source>
</evidence>